<protein>
    <recommendedName>
        <fullName evidence="1">Peptidase M24 C-terminal domain-containing protein</fullName>
    </recommendedName>
</protein>
<dbReference type="PANTHER" id="PTHR43763">
    <property type="entry name" value="XAA-PRO AMINOPEPTIDASE 1"/>
    <property type="match status" value="1"/>
</dbReference>
<dbReference type="Pfam" id="PF16188">
    <property type="entry name" value="Peptidase_M24_C"/>
    <property type="match status" value="1"/>
</dbReference>
<dbReference type="InterPro" id="IPR036005">
    <property type="entry name" value="Creatinase/aminopeptidase-like"/>
</dbReference>
<name>A0ABV2AHV5_9EUKA</name>
<reference evidence="2 3" key="1">
    <citation type="journal article" date="2024" name="BMC Biol.">
        <title>Comparative genomics of Ascetosporea gives new insight into the evolutionary basis for animal parasitism in Rhizaria.</title>
        <authorList>
            <person name="Hiltunen Thoren M."/>
            <person name="Onut-Brannstrom I."/>
            <person name="Alfjorden A."/>
            <person name="Peckova H."/>
            <person name="Swords F."/>
            <person name="Hooper C."/>
            <person name="Holzer A.S."/>
            <person name="Bass D."/>
            <person name="Burki F."/>
        </authorList>
    </citation>
    <scope>NUCLEOTIDE SEQUENCE [LARGE SCALE GENOMIC DNA]</scope>
    <source>
        <strain evidence="2">20-A016</strain>
    </source>
</reference>
<keyword evidence="3" id="KW-1185">Reference proteome</keyword>
<evidence type="ECO:0000313" key="2">
    <source>
        <dbReference type="EMBL" id="MES1919265.1"/>
    </source>
</evidence>
<accession>A0ABV2AHV5</accession>
<organism evidence="2 3">
    <name type="scientific">Bonamia ostreae</name>
    <dbReference type="NCBI Taxonomy" id="126728"/>
    <lineage>
        <taxon>Eukaryota</taxon>
        <taxon>Sar</taxon>
        <taxon>Rhizaria</taxon>
        <taxon>Endomyxa</taxon>
        <taxon>Ascetosporea</taxon>
        <taxon>Haplosporida</taxon>
        <taxon>Bonamia</taxon>
    </lineage>
</organism>
<dbReference type="EMBL" id="JBDODL010000242">
    <property type="protein sequence ID" value="MES1919265.1"/>
    <property type="molecule type" value="Genomic_DNA"/>
</dbReference>
<sequence>MVPIQTKMVDVSLLDDGEKEWLNAYHQKCLAKLRPLLEDDERALRFLESSCALIE</sequence>
<proteinExistence type="predicted"/>
<dbReference type="Gene3D" id="3.90.230.10">
    <property type="entry name" value="Creatinase/methionine aminopeptidase superfamily"/>
    <property type="match status" value="1"/>
</dbReference>
<dbReference type="InterPro" id="IPR050422">
    <property type="entry name" value="X-Pro_aminopeptidase_P"/>
</dbReference>
<dbReference type="PANTHER" id="PTHR43763:SF6">
    <property type="entry name" value="XAA-PRO AMINOPEPTIDASE 1"/>
    <property type="match status" value="1"/>
</dbReference>
<feature type="domain" description="Peptidase M24 C-terminal" evidence="1">
    <location>
        <begin position="1"/>
        <end position="52"/>
    </location>
</feature>
<dbReference type="InterPro" id="IPR032416">
    <property type="entry name" value="Peptidase_M24_C"/>
</dbReference>
<comment type="caution">
    <text evidence="2">The sequence shown here is derived from an EMBL/GenBank/DDBJ whole genome shotgun (WGS) entry which is preliminary data.</text>
</comment>
<evidence type="ECO:0000313" key="3">
    <source>
        <dbReference type="Proteomes" id="UP001439008"/>
    </source>
</evidence>
<gene>
    <name evidence="2" type="ORF">MHBO_001124</name>
</gene>
<dbReference type="Proteomes" id="UP001439008">
    <property type="component" value="Unassembled WGS sequence"/>
</dbReference>
<evidence type="ECO:0000259" key="1">
    <source>
        <dbReference type="Pfam" id="PF16188"/>
    </source>
</evidence>